<accession>H2BTZ9</accession>
<feature type="domain" description="Signal transduction histidine kinase internal region" evidence="2">
    <location>
        <begin position="161"/>
        <end position="239"/>
    </location>
</feature>
<dbReference type="InterPro" id="IPR025698">
    <property type="entry name" value="2TM_dom"/>
</dbReference>
<feature type="domain" description="2TM" evidence="3">
    <location>
        <begin position="361"/>
        <end position="434"/>
    </location>
</feature>
<dbReference type="EMBL" id="JH594606">
    <property type="protein sequence ID" value="EHQ03813.1"/>
    <property type="molecule type" value="Genomic_DNA"/>
</dbReference>
<evidence type="ECO:0000259" key="3">
    <source>
        <dbReference type="Pfam" id="PF13239"/>
    </source>
</evidence>
<dbReference type="GO" id="GO:0000155">
    <property type="term" value="F:phosphorelay sensor kinase activity"/>
    <property type="evidence" value="ECO:0007669"/>
    <property type="project" value="InterPro"/>
</dbReference>
<keyword evidence="1" id="KW-0812">Transmembrane</keyword>
<dbReference type="Pfam" id="PF06580">
    <property type="entry name" value="His_kinase"/>
    <property type="match status" value="1"/>
</dbReference>
<evidence type="ECO:0000256" key="1">
    <source>
        <dbReference type="SAM" id="Phobius"/>
    </source>
</evidence>
<dbReference type="PANTHER" id="PTHR34220:SF7">
    <property type="entry name" value="SENSOR HISTIDINE KINASE YPDA"/>
    <property type="match status" value="1"/>
</dbReference>
<dbReference type="eggNOG" id="COG2972">
    <property type="taxonomic scope" value="Bacteria"/>
</dbReference>
<keyword evidence="4" id="KW-0418">Kinase</keyword>
<dbReference type="Pfam" id="PF13239">
    <property type="entry name" value="2TM"/>
    <property type="match status" value="1"/>
</dbReference>
<evidence type="ECO:0000259" key="2">
    <source>
        <dbReference type="Pfam" id="PF06580"/>
    </source>
</evidence>
<dbReference type="Proteomes" id="UP000003844">
    <property type="component" value="Unassembled WGS sequence"/>
</dbReference>
<feature type="transmembrane region" description="Helical" evidence="1">
    <location>
        <begin position="7"/>
        <end position="25"/>
    </location>
</feature>
<keyword evidence="1" id="KW-1133">Transmembrane helix</keyword>
<reference evidence="5" key="1">
    <citation type="journal article" date="2012" name="Stand. Genomic Sci.">
        <title>Genome sequence of the Antarctic rhodopsins-containing flavobacterium Gillisia limnaea type strain (R-8282(T)).</title>
        <authorList>
            <person name="Riedel T."/>
            <person name="Held B."/>
            <person name="Nolan M."/>
            <person name="Lucas S."/>
            <person name="Lapidus A."/>
            <person name="Tice H."/>
            <person name="Del Rio T.G."/>
            <person name="Cheng J.F."/>
            <person name="Han C."/>
            <person name="Tapia R."/>
            <person name="Goodwin L.A."/>
            <person name="Pitluck S."/>
            <person name="Liolios K."/>
            <person name="Mavromatis K."/>
            <person name="Pagani I."/>
            <person name="Ivanova N."/>
            <person name="Mikhailova N."/>
            <person name="Pati A."/>
            <person name="Chen A."/>
            <person name="Palaniappan K."/>
            <person name="Land M."/>
            <person name="Rohde M."/>
            <person name="Tindall B.J."/>
            <person name="Detter J.C."/>
            <person name="Goker M."/>
            <person name="Bristow J."/>
            <person name="Eisen J.A."/>
            <person name="Markowitz V."/>
            <person name="Hugenholtz P."/>
            <person name="Kyrpides N.C."/>
            <person name="Klenk H.P."/>
            <person name="Woyke T."/>
        </authorList>
    </citation>
    <scope>NUCLEOTIDE SEQUENCE [LARGE SCALE GENOMIC DNA]</scope>
    <source>
        <strain evidence="5">DSM 15749 / LMG 21470 / R-8282</strain>
    </source>
</reference>
<feature type="transmembrane region" description="Helical" evidence="1">
    <location>
        <begin position="119"/>
        <end position="141"/>
    </location>
</feature>
<gene>
    <name evidence="4" type="ORF">Gilli_3206</name>
</gene>
<dbReference type="InterPro" id="IPR010559">
    <property type="entry name" value="Sig_transdc_His_kin_internal"/>
</dbReference>
<evidence type="ECO:0000313" key="4">
    <source>
        <dbReference type="EMBL" id="EHQ03813.1"/>
    </source>
</evidence>
<feature type="transmembrane region" description="Helical" evidence="1">
    <location>
        <begin position="76"/>
        <end position="99"/>
    </location>
</feature>
<keyword evidence="5" id="KW-1185">Reference proteome</keyword>
<dbReference type="RefSeq" id="WP_006990119.1">
    <property type="nucleotide sequence ID" value="NZ_JH594606.1"/>
</dbReference>
<dbReference type="GO" id="GO:0016020">
    <property type="term" value="C:membrane"/>
    <property type="evidence" value="ECO:0007669"/>
    <property type="project" value="InterPro"/>
</dbReference>
<keyword evidence="1" id="KW-0472">Membrane</keyword>
<dbReference type="InterPro" id="IPR036890">
    <property type="entry name" value="HATPase_C_sf"/>
</dbReference>
<keyword evidence="4" id="KW-0808">Transferase</keyword>
<name>H2BTZ9_GILLR</name>
<protein>
    <submittedName>
        <fullName evidence="4">Putative signal transduction histidine kinase</fullName>
    </submittedName>
</protein>
<proteinExistence type="predicted"/>
<dbReference type="HOGENOM" id="CLU_020473_0_1_10"/>
<feature type="transmembrane region" description="Helical" evidence="1">
    <location>
        <begin position="372"/>
        <end position="394"/>
    </location>
</feature>
<dbReference type="Gene3D" id="3.30.565.10">
    <property type="entry name" value="Histidine kinase-like ATPase, C-terminal domain"/>
    <property type="match status" value="1"/>
</dbReference>
<organism evidence="4 5">
    <name type="scientific">Gillisia limnaea (strain DSM 15749 / LMG 21470 / R-8282)</name>
    <dbReference type="NCBI Taxonomy" id="865937"/>
    <lineage>
        <taxon>Bacteria</taxon>
        <taxon>Pseudomonadati</taxon>
        <taxon>Bacteroidota</taxon>
        <taxon>Flavobacteriia</taxon>
        <taxon>Flavobacteriales</taxon>
        <taxon>Flavobacteriaceae</taxon>
        <taxon>Gillisia</taxon>
    </lineage>
</organism>
<dbReference type="AlphaFoldDB" id="H2BTZ9"/>
<dbReference type="PANTHER" id="PTHR34220">
    <property type="entry name" value="SENSOR HISTIDINE KINASE YPDA"/>
    <property type="match status" value="1"/>
</dbReference>
<sequence>MKEFIKVFAIGILIGTILFSVELVFQLISVDAVIFDLDLLKNWGIYQLYTIPLTFVNSYFFNTLNNKIVWKEYKKYRFLIGLFGSVFLTLVTLFFIRAFHRMVISGQSYEEYLSSENPGFYFTSLLFTLVISLFFHALYFYKTMQENKVKEQKVIAGTASAKFESLKNQIDPHFLFNSLNVLTSLIEENPDNAQKFTTSLSKIYRYVLEQKDKELVSVEEELAFAKIYMELLNMRFENSVYYEVPQTLSNPEAKVVPLSLQLLLENAVKHNSISEKKPLKITIYEEGNYLVVQNNFQKKEVLKTRKGVGLQNIISRYHIVTNRKVIIEESIKIFRVKLPILTQKITVMETYNSNEDNAYFKAKARVKEIKEFYGNLLSYCTVVPFLIFINYITFWGFQWFWFPLFGWGLGLTIHGITVFGYGAHWEERKIRELMQKEQEQNKSWK</sequence>
<feature type="transmembrane region" description="Helical" evidence="1">
    <location>
        <begin position="400"/>
        <end position="421"/>
    </location>
</feature>
<dbReference type="OrthoDB" id="9809908at2"/>
<evidence type="ECO:0000313" key="5">
    <source>
        <dbReference type="Proteomes" id="UP000003844"/>
    </source>
</evidence>
<dbReference type="InterPro" id="IPR050640">
    <property type="entry name" value="Bact_2-comp_sensor_kinase"/>
</dbReference>
<feature type="transmembrane region" description="Helical" evidence="1">
    <location>
        <begin position="45"/>
        <end position="64"/>
    </location>
</feature>
<dbReference type="STRING" id="865937.Gilli_3206"/>